<evidence type="ECO:0000313" key="1">
    <source>
        <dbReference type="EMBL" id="VAX15226.1"/>
    </source>
</evidence>
<organism evidence="1">
    <name type="scientific">hydrothermal vent metagenome</name>
    <dbReference type="NCBI Taxonomy" id="652676"/>
    <lineage>
        <taxon>unclassified sequences</taxon>
        <taxon>metagenomes</taxon>
        <taxon>ecological metagenomes</taxon>
    </lineage>
</organism>
<feature type="non-terminal residue" evidence="1">
    <location>
        <position position="1"/>
    </location>
</feature>
<accession>A0A3B1BAA2</accession>
<protein>
    <submittedName>
        <fullName evidence="1">Uncharacterized protein</fullName>
    </submittedName>
</protein>
<name>A0A3B1BAA2_9ZZZZ</name>
<gene>
    <name evidence="1" type="ORF">MNBD_IGNAVI01-3163</name>
</gene>
<proteinExistence type="predicted"/>
<dbReference type="AlphaFoldDB" id="A0A3B1BAA2"/>
<dbReference type="EMBL" id="UOGD01000010">
    <property type="protein sequence ID" value="VAX15226.1"/>
    <property type="molecule type" value="Genomic_DNA"/>
</dbReference>
<sequence length="164" mass="18694">VWGSEDGSVVWACGYDSDNSRTVLLRIENGDVKIIYEGDSYGENNGYGIGLFGGLYGKRDNLFLMNTGWIFKQRNEDRLNVRFVTNITTWGYSIDGNDVNDIFVSGQQGLVGHYNGYSYKEYEELKNNNDKYYSIAAKNKIIVTVGRRRLNEIQMFPNITIGKQ</sequence>
<reference evidence="1" key="1">
    <citation type="submission" date="2018-06" db="EMBL/GenBank/DDBJ databases">
        <authorList>
            <person name="Zhirakovskaya E."/>
        </authorList>
    </citation>
    <scope>NUCLEOTIDE SEQUENCE</scope>
</reference>